<reference evidence="2 3" key="1">
    <citation type="journal article" date="2007" name="Proc. Natl. Acad. Sci. U.S.A.">
        <title>Genome and proteome of long-chain alkane degrading Geobacillus thermodenitrificans NG80-2 isolated from a deep-subsurface oil reservoir.</title>
        <authorList>
            <person name="Feng L."/>
            <person name="Wang W."/>
            <person name="Cheng J."/>
            <person name="Ren Y."/>
            <person name="Zhao G."/>
            <person name="Gao C."/>
            <person name="Tang Y."/>
            <person name="Liu X."/>
            <person name="Han W."/>
            <person name="Peng X."/>
            <person name="Liu R."/>
            <person name="Wang L."/>
        </authorList>
    </citation>
    <scope>NUCLEOTIDE SEQUENCE [LARGE SCALE GENOMIC DNA]</scope>
    <source>
        <strain evidence="2 3">NG80-2</strain>
    </source>
</reference>
<dbReference type="HOGENOM" id="CLU_132076_1_0_9"/>
<gene>
    <name evidence="2" type="ordered locus">GTNG_2493</name>
</gene>
<dbReference type="eggNOG" id="COG3881">
    <property type="taxonomic scope" value="Bacteria"/>
</dbReference>
<feature type="domain" description="PRC-barrel" evidence="1">
    <location>
        <begin position="32"/>
        <end position="98"/>
    </location>
</feature>
<dbReference type="KEGG" id="gtn:GTNG_2493"/>
<dbReference type="SUPFAM" id="SSF50346">
    <property type="entry name" value="PRC-barrel domain"/>
    <property type="match status" value="2"/>
</dbReference>
<accession>A4IR84</accession>
<feature type="domain" description="PRC-barrel" evidence="1">
    <location>
        <begin position="121"/>
        <end position="166"/>
    </location>
</feature>
<evidence type="ECO:0000313" key="2">
    <source>
        <dbReference type="EMBL" id="ABO67838.1"/>
    </source>
</evidence>
<dbReference type="InterPro" id="IPR027275">
    <property type="entry name" value="PRC-brl_dom"/>
</dbReference>
<dbReference type="InterPro" id="IPR011033">
    <property type="entry name" value="PRC_barrel-like_sf"/>
</dbReference>
<organism evidence="2 3">
    <name type="scientific">Geobacillus thermodenitrificans (strain NG80-2)</name>
    <dbReference type="NCBI Taxonomy" id="420246"/>
    <lineage>
        <taxon>Bacteria</taxon>
        <taxon>Bacillati</taxon>
        <taxon>Bacillota</taxon>
        <taxon>Bacilli</taxon>
        <taxon>Bacillales</taxon>
        <taxon>Anoxybacillaceae</taxon>
        <taxon>Geobacillus</taxon>
    </lineage>
</organism>
<dbReference type="Pfam" id="PF05239">
    <property type="entry name" value="PRC"/>
    <property type="match status" value="2"/>
</dbReference>
<name>A4IR84_GEOTN</name>
<protein>
    <recommendedName>
        <fullName evidence="1">PRC-barrel domain-containing protein</fullName>
    </recommendedName>
</protein>
<evidence type="ECO:0000259" key="1">
    <source>
        <dbReference type="Pfam" id="PF05239"/>
    </source>
</evidence>
<dbReference type="AlphaFoldDB" id="A4IR84"/>
<evidence type="ECO:0000313" key="3">
    <source>
        <dbReference type="Proteomes" id="UP000001578"/>
    </source>
</evidence>
<dbReference type="Proteomes" id="UP000001578">
    <property type="component" value="Chromosome"/>
</dbReference>
<dbReference type="Gene3D" id="2.30.30.240">
    <property type="entry name" value="PRC-barrel domain"/>
    <property type="match status" value="2"/>
</dbReference>
<dbReference type="EMBL" id="CP000557">
    <property type="protein sequence ID" value="ABO67838.1"/>
    <property type="molecule type" value="Genomic_DNA"/>
</dbReference>
<proteinExistence type="predicted"/>
<sequence length="186" mass="20539">MRTSGWKTLRRMTLWTMGQAKSGWKGGRMMRTFSDVKGLPIYEQTTGKAVGTIADIWFTSHGTVKGFIAERSGLFNRRRYLPLSAVQSFQNDRVIIRDAGSFQPFPSLDSGHSLYGERGIAGSMVVAADGTTIGLLDDVYFDGQLGKIDGYEISEGFFSDLTEGKKRMEAAPFTAKEGVVTVETMR</sequence>